<evidence type="ECO:0000313" key="11">
    <source>
        <dbReference type="Proteomes" id="UP001140502"/>
    </source>
</evidence>
<reference evidence="10" key="1">
    <citation type="submission" date="2022-10" db="EMBL/GenBank/DDBJ databases">
        <title>Tapping the CABI collections for fungal endophytes: first genome assemblies for Collariella, Neodidymelliopsis, Ascochyta clinopodiicola, Didymella pomorum, Didymosphaeria variabile, Neocosmospora piperis and Neocucurbitaria cava.</title>
        <authorList>
            <person name="Hill R."/>
        </authorList>
    </citation>
    <scope>NUCLEOTIDE SEQUENCE</scope>
    <source>
        <strain evidence="10">IMI 366586</strain>
    </source>
</reference>
<feature type="signal peptide" evidence="8">
    <location>
        <begin position="1"/>
        <end position="19"/>
    </location>
</feature>
<dbReference type="Proteomes" id="UP001140502">
    <property type="component" value="Unassembled WGS sequence"/>
</dbReference>
<feature type="transmembrane region" description="Helical" evidence="7">
    <location>
        <begin position="49"/>
        <end position="69"/>
    </location>
</feature>
<protein>
    <recommendedName>
        <fullName evidence="9">Rhodopsin domain-containing protein</fullName>
    </recommendedName>
</protein>
<accession>A0A9W9BIB8</accession>
<feature type="transmembrane region" description="Helical" evidence="7">
    <location>
        <begin position="142"/>
        <end position="165"/>
    </location>
</feature>
<evidence type="ECO:0000259" key="9">
    <source>
        <dbReference type="Pfam" id="PF20684"/>
    </source>
</evidence>
<feature type="domain" description="Rhodopsin" evidence="9">
    <location>
        <begin position="66"/>
        <end position="239"/>
    </location>
</feature>
<comment type="similarity">
    <text evidence="5">Belongs to the SAT4 family.</text>
</comment>
<keyword evidence="11" id="KW-1185">Reference proteome</keyword>
<evidence type="ECO:0000313" key="10">
    <source>
        <dbReference type="EMBL" id="KAJ4313584.1"/>
    </source>
</evidence>
<dbReference type="PANTHER" id="PTHR33048:SF47">
    <property type="entry name" value="INTEGRAL MEMBRANE PROTEIN-RELATED"/>
    <property type="match status" value="1"/>
</dbReference>
<comment type="caution">
    <text evidence="10">The sequence shown here is derived from an EMBL/GenBank/DDBJ whole genome shotgun (WGS) entry which is preliminary data.</text>
</comment>
<evidence type="ECO:0000256" key="8">
    <source>
        <dbReference type="SAM" id="SignalP"/>
    </source>
</evidence>
<evidence type="ECO:0000256" key="1">
    <source>
        <dbReference type="ARBA" id="ARBA00004141"/>
    </source>
</evidence>
<dbReference type="Pfam" id="PF20684">
    <property type="entry name" value="Fung_rhodopsin"/>
    <property type="match status" value="1"/>
</dbReference>
<feature type="transmembrane region" description="Helical" evidence="7">
    <location>
        <begin position="174"/>
        <end position="196"/>
    </location>
</feature>
<evidence type="ECO:0000256" key="4">
    <source>
        <dbReference type="ARBA" id="ARBA00023136"/>
    </source>
</evidence>
<organism evidence="10 11">
    <name type="scientific">Fusarium piperis</name>
    <dbReference type="NCBI Taxonomy" id="1435070"/>
    <lineage>
        <taxon>Eukaryota</taxon>
        <taxon>Fungi</taxon>
        <taxon>Dikarya</taxon>
        <taxon>Ascomycota</taxon>
        <taxon>Pezizomycotina</taxon>
        <taxon>Sordariomycetes</taxon>
        <taxon>Hypocreomycetidae</taxon>
        <taxon>Hypocreales</taxon>
        <taxon>Nectriaceae</taxon>
        <taxon>Fusarium</taxon>
        <taxon>Fusarium solani species complex</taxon>
    </lineage>
</organism>
<dbReference type="InterPro" id="IPR052337">
    <property type="entry name" value="SAT4-like"/>
</dbReference>
<keyword evidence="2 7" id="KW-0812">Transmembrane</keyword>
<dbReference type="GO" id="GO:0016020">
    <property type="term" value="C:membrane"/>
    <property type="evidence" value="ECO:0007669"/>
    <property type="project" value="UniProtKB-SubCell"/>
</dbReference>
<sequence>MAILLLALEVSMLARWTTAAEMASGRLSACTRFLSDACHAPIRDQSDKVLAIASVFSVLAIAAIAARLYTRNLVVGKVVLGDYLAILNLLTALSLSSIIIYGKCLSPGLRNEADSPLTVAQIGLGKHIFQLEFDQITRFLHLFYVGVPIYHTTTVLTKIVILLLYKRVFGIDPVFLRIAYGTGIVCIAYWLSFLAVDIFQCTPVSYAWTRWDGEHQGSCIAYLPATYAVAIINIVLDVWGAGDYVAIGYYSTIEASVGVICTCMPDIRTLLIRFWPAISGSTYPNSSEHYSGQASSAPGQNRSPGAPSGGVGHITSTGGYNKQREINIHEGRRRALERSDIDSVSAIELIEVESASRIGAHSSNDSWESLGRQFEG</sequence>
<feature type="chain" id="PRO_5040908004" description="Rhodopsin domain-containing protein" evidence="8">
    <location>
        <begin position="20"/>
        <end position="376"/>
    </location>
</feature>
<keyword evidence="8" id="KW-0732">Signal</keyword>
<dbReference type="AlphaFoldDB" id="A0A9W9BIB8"/>
<name>A0A9W9BIB8_9HYPO</name>
<comment type="subcellular location">
    <subcellularLocation>
        <location evidence="1">Membrane</location>
        <topology evidence="1">Multi-pass membrane protein</topology>
    </subcellularLocation>
</comment>
<evidence type="ECO:0000256" key="7">
    <source>
        <dbReference type="SAM" id="Phobius"/>
    </source>
</evidence>
<proteinExistence type="inferred from homology"/>
<dbReference type="OrthoDB" id="2496787at2759"/>
<keyword evidence="3 7" id="KW-1133">Transmembrane helix</keyword>
<keyword evidence="4 7" id="KW-0472">Membrane</keyword>
<feature type="transmembrane region" description="Helical" evidence="7">
    <location>
        <begin position="81"/>
        <end position="101"/>
    </location>
</feature>
<gene>
    <name evidence="10" type="ORF">N0V84_009341</name>
</gene>
<dbReference type="PANTHER" id="PTHR33048">
    <property type="entry name" value="PTH11-LIKE INTEGRAL MEMBRANE PROTEIN (AFU_ORTHOLOGUE AFUA_5G11245)"/>
    <property type="match status" value="1"/>
</dbReference>
<evidence type="ECO:0000256" key="2">
    <source>
        <dbReference type="ARBA" id="ARBA00022692"/>
    </source>
</evidence>
<evidence type="ECO:0000256" key="3">
    <source>
        <dbReference type="ARBA" id="ARBA00022989"/>
    </source>
</evidence>
<evidence type="ECO:0000256" key="6">
    <source>
        <dbReference type="SAM" id="MobiDB-lite"/>
    </source>
</evidence>
<feature type="compositionally biased region" description="Polar residues" evidence="6">
    <location>
        <begin position="289"/>
        <end position="303"/>
    </location>
</feature>
<dbReference type="EMBL" id="JAPEUR010000254">
    <property type="protein sequence ID" value="KAJ4313584.1"/>
    <property type="molecule type" value="Genomic_DNA"/>
</dbReference>
<dbReference type="InterPro" id="IPR049326">
    <property type="entry name" value="Rhodopsin_dom_fungi"/>
</dbReference>
<feature type="region of interest" description="Disordered" evidence="6">
    <location>
        <begin position="289"/>
        <end position="319"/>
    </location>
</feature>
<evidence type="ECO:0000256" key="5">
    <source>
        <dbReference type="ARBA" id="ARBA00038359"/>
    </source>
</evidence>